<gene>
    <name evidence="1" type="ORF">J7S20_00005</name>
</gene>
<evidence type="ECO:0000313" key="1">
    <source>
        <dbReference type="EMBL" id="MBR0550881.1"/>
    </source>
</evidence>
<reference evidence="1" key="1">
    <citation type="submission" date="2021-04" db="EMBL/GenBank/DDBJ databases">
        <title>Ouciella asimina sp. nov., isolated from the surface seawater in the hydrothermal field of Okinawa Trough.</title>
        <authorList>
            <person name="Shuang W."/>
        </authorList>
    </citation>
    <scope>NUCLEOTIDE SEQUENCE</scope>
    <source>
        <strain evidence="1">LXI357</strain>
    </source>
</reference>
<sequence length="229" mass="24511">IPAGGKLRGTSTATLMVSPVQSPNLSPDPTPAATSGPIYCSMLSTALDMGGKILAKSGMVTTTAFIFVAGMQAAPVSADTLTYTNGRFGFQITLPAGTAADGETMRTLDWRLTGSGDATDGAVFEADDGHIELLAFGQQFWQDSWQQVYQMAAQALKEDGSTITYQRITDKWFVYSGKTKTGDTYYQRTQRAQNCLKDPITITATLTYADSDKWIGSLIVPLMASLEGC</sequence>
<accession>A0A8T4I949</accession>
<keyword evidence="2" id="KW-1185">Reference proteome</keyword>
<dbReference type="AlphaFoldDB" id="A0A8T4I949"/>
<evidence type="ECO:0000313" key="2">
    <source>
        <dbReference type="Proteomes" id="UP000676996"/>
    </source>
</evidence>
<feature type="non-terminal residue" evidence="1">
    <location>
        <position position="1"/>
    </location>
</feature>
<dbReference type="RefSeq" id="WP_284052179.1">
    <property type="nucleotide sequence ID" value="NZ_JAGRQC010000001.1"/>
</dbReference>
<organism evidence="1 2">
    <name type="scientific">Stakelama marina</name>
    <dbReference type="NCBI Taxonomy" id="2826939"/>
    <lineage>
        <taxon>Bacteria</taxon>
        <taxon>Pseudomonadati</taxon>
        <taxon>Pseudomonadota</taxon>
        <taxon>Alphaproteobacteria</taxon>
        <taxon>Sphingomonadales</taxon>
        <taxon>Sphingomonadaceae</taxon>
        <taxon>Stakelama</taxon>
    </lineage>
</organism>
<dbReference type="EMBL" id="JAGRQC010000001">
    <property type="protein sequence ID" value="MBR0550881.1"/>
    <property type="molecule type" value="Genomic_DNA"/>
</dbReference>
<name>A0A8T4I949_9SPHN</name>
<dbReference type="Proteomes" id="UP000676996">
    <property type="component" value="Unassembled WGS sequence"/>
</dbReference>
<protein>
    <submittedName>
        <fullName evidence="1">Uncharacterized protein</fullName>
    </submittedName>
</protein>
<proteinExistence type="predicted"/>
<comment type="caution">
    <text evidence="1">The sequence shown here is derived from an EMBL/GenBank/DDBJ whole genome shotgun (WGS) entry which is preliminary data.</text>
</comment>